<gene>
    <name evidence="1" type="ORF">SLEP1_g58800</name>
</gene>
<dbReference type="AlphaFoldDB" id="A0AAV5MU42"/>
<proteinExistence type="predicted"/>
<organism evidence="1 2">
    <name type="scientific">Rubroshorea leprosula</name>
    <dbReference type="NCBI Taxonomy" id="152421"/>
    <lineage>
        <taxon>Eukaryota</taxon>
        <taxon>Viridiplantae</taxon>
        <taxon>Streptophyta</taxon>
        <taxon>Embryophyta</taxon>
        <taxon>Tracheophyta</taxon>
        <taxon>Spermatophyta</taxon>
        <taxon>Magnoliopsida</taxon>
        <taxon>eudicotyledons</taxon>
        <taxon>Gunneridae</taxon>
        <taxon>Pentapetalae</taxon>
        <taxon>rosids</taxon>
        <taxon>malvids</taxon>
        <taxon>Malvales</taxon>
        <taxon>Dipterocarpaceae</taxon>
        <taxon>Rubroshorea</taxon>
    </lineage>
</organism>
<name>A0AAV5MU42_9ROSI</name>
<accession>A0AAV5MU42</accession>
<protein>
    <submittedName>
        <fullName evidence="1">Uncharacterized protein</fullName>
    </submittedName>
</protein>
<sequence length="54" mass="5990">PYTFLLCSSSSCSPTSSPPSHRLLFLEKIGNKLDFSLPFLVKELILGPRTLPLK</sequence>
<evidence type="ECO:0000313" key="1">
    <source>
        <dbReference type="EMBL" id="GKV52211.1"/>
    </source>
</evidence>
<comment type="caution">
    <text evidence="1">The sequence shown here is derived from an EMBL/GenBank/DDBJ whole genome shotgun (WGS) entry which is preliminary data.</text>
</comment>
<reference evidence="1 2" key="1">
    <citation type="journal article" date="2021" name="Commun. Biol.">
        <title>The genome of Shorea leprosula (Dipterocarpaceae) highlights the ecological relevance of drought in aseasonal tropical rainforests.</title>
        <authorList>
            <person name="Ng K.K.S."/>
            <person name="Kobayashi M.J."/>
            <person name="Fawcett J.A."/>
            <person name="Hatakeyama M."/>
            <person name="Paape T."/>
            <person name="Ng C.H."/>
            <person name="Ang C.C."/>
            <person name="Tnah L.H."/>
            <person name="Lee C.T."/>
            <person name="Nishiyama T."/>
            <person name="Sese J."/>
            <person name="O'Brien M.J."/>
            <person name="Copetti D."/>
            <person name="Mohd Noor M.I."/>
            <person name="Ong R.C."/>
            <person name="Putra M."/>
            <person name="Sireger I.Z."/>
            <person name="Indrioko S."/>
            <person name="Kosugi Y."/>
            <person name="Izuno A."/>
            <person name="Isagi Y."/>
            <person name="Lee S.L."/>
            <person name="Shimizu K.K."/>
        </authorList>
    </citation>
    <scope>NUCLEOTIDE SEQUENCE [LARGE SCALE GENOMIC DNA]</scope>
    <source>
        <strain evidence="1">214</strain>
    </source>
</reference>
<dbReference type="EMBL" id="BPVZ01000632">
    <property type="protein sequence ID" value="GKV52211.1"/>
    <property type="molecule type" value="Genomic_DNA"/>
</dbReference>
<feature type="non-terminal residue" evidence="1">
    <location>
        <position position="1"/>
    </location>
</feature>
<dbReference type="Proteomes" id="UP001054252">
    <property type="component" value="Unassembled WGS sequence"/>
</dbReference>
<evidence type="ECO:0000313" key="2">
    <source>
        <dbReference type="Proteomes" id="UP001054252"/>
    </source>
</evidence>
<keyword evidence="2" id="KW-1185">Reference proteome</keyword>